<evidence type="ECO:0000313" key="1">
    <source>
        <dbReference type="EMBL" id="CAN0357645.1"/>
    </source>
</evidence>
<accession>A0AC59ZBQ6</accession>
<protein>
    <submittedName>
        <fullName evidence="1">Uncharacterized protein</fullName>
    </submittedName>
</protein>
<evidence type="ECO:0000313" key="2">
    <source>
        <dbReference type="Proteomes" id="UP001162501"/>
    </source>
</evidence>
<organism evidence="1 2">
    <name type="scientific">Rangifer tarandus platyrhynchus</name>
    <name type="common">Svalbard reindeer</name>
    <dbReference type="NCBI Taxonomy" id="3082113"/>
    <lineage>
        <taxon>Eukaryota</taxon>
        <taxon>Metazoa</taxon>
        <taxon>Chordata</taxon>
        <taxon>Craniata</taxon>
        <taxon>Vertebrata</taxon>
        <taxon>Euteleostomi</taxon>
        <taxon>Mammalia</taxon>
        <taxon>Eutheria</taxon>
        <taxon>Laurasiatheria</taxon>
        <taxon>Artiodactyla</taxon>
        <taxon>Ruminantia</taxon>
        <taxon>Pecora</taxon>
        <taxon>Cervidae</taxon>
        <taxon>Odocoileinae</taxon>
        <taxon>Rangifer</taxon>
    </lineage>
</organism>
<proteinExistence type="predicted"/>
<gene>
    <name evidence="1" type="ORF">MRATA1EN22A_LOCUS16411</name>
</gene>
<sequence>MYIWGKLLFDNFIFNGYGTSAKDLQKQTVKTRSDYHMGYFLPNDFRIRAQPTSYFENKDTFL</sequence>
<reference evidence="1" key="2">
    <citation type="submission" date="2025-03" db="EMBL/GenBank/DDBJ databases">
        <authorList>
            <consortium name="ELIXIR-Norway"/>
            <consortium name="Elixir Norway"/>
        </authorList>
    </citation>
    <scope>NUCLEOTIDE SEQUENCE</scope>
</reference>
<reference evidence="1" key="1">
    <citation type="submission" date="2023-05" db="EMBL/GenBank/DDBJ databases">
        <authorList>
            <consortium name="ELIXIR-Norway"/>
        </authorList>
    </citation>
    <scope>NUCLEOTIDE SEQUENCE</scope>
</reference>
<name>A0AC59ZBQ6_RANTA</name>
<dbReference type="Proteomes" id="UP001162501">
    <property type="component" value="Chromosome 27"/>
</dbReference>
<dbReference type="EMBL" id="OX596111">
    <property type="protein sequence ID" value="CAN0357645.1"/>
    <property type="molecule type" value="Genomic_DNA"/>
</dbReference>